<dbReference type="PANTHER" id="PTHR36444:SF2">
    <property type="entry name" value="TRANSCRIPTIONAL REGULATOR PROTEIN YOBU-RELATED"/>
    <property type="match status" value="1"/>
</dbReference>
<dbReference type="Gene3D" id="3.20.80.10">
    <property type="entry name" value="Regulatory factor, effector binding domain"/>
    <property type="match status" value="1"/>
</dbReference>
<gene>
    <name evidence="2" type="ORF">OM944_01325</name>
</gene>
<sequence length="213" mass="24563">MYRNPNRCLFLKEYADFLAMHLLPLEILVDFATTVNLLSLPYICVLNFQPKSMFPSPKIKNLPVTDLIGMKSEMSLIANKTGELWRNFMPRRKEIQNPSSTALYSIEIYPGLEYFKEFNPARIFEKWAAIPVSNTDSIPKGMNVIHLPSGEYAVFNYKGYSSQVGDFYQQIFENWLPQSGYGLANRPHFAVMGEKYKNDDPDSEEEIWIPIGK</sequence>
<dbReference type="Proteomes" id="UP001163156">
    <property type="component" value="Chromosome"/>
</dbReference>
<accession>A0ABY6MH76</accession>
<protein>
    <submittedName>
        <fullName evidence="2">GyrI-like domain-containing protein</fullName>
    </submittedName>
</protein>
<dbReference type="InterPro" id="IPR011256">
    <property type="entry name" value="Reg_factor_effector_dom_sf"/>
</dbReference>
<evidence type="ECO:0000313" key="2">
    <source>
        <dbReference type="EMBL" id="UZD23138.1"/>
    </source>
</evidence>
<reference evidence="2" key="1">
    <citation type="submission" date="2022-10" db="EMBL/GenBank/DDBJ databases">
        <title>Algoriphagus sp. a novel bacteria isolate from halophytes salicornia europaea.</title>
        <authorList>
            <person name="Peng Y."/>
            <person name="Jiang L."/>
            <person name="Lee J."/>
        </authorList>
    </citation>
    <scope>NUCLEOTIDE SEQUENCE</scope>
    <source>
        <strain evidence="2">TR-M5</strain>
    </source>
</reference>
<organism evidence="2 3">
    <name type="scientific">Algoriphagus halophytocola</name>
    <dbReference type="NCBI Taxonomy" id="2991499"/>
    <lineage>
        <taxon>Bacteria</taxon>
        <taxon>Pseudomonadati</taxon>
        <taxon>Bacteroidota</taxon>
        <taxon>Cytophagia</taxon>
        <taxon>Cytophagales</taxon>
        <taxon>Cyclobacteriaceae</taxon>
        <taxon>Algoriphagus</taxon>
    </lineage>
</organism>
<dbReference type="PANTHER" id="PTHR36444">
    <property type="entry name" value="TRANSCRIPTIONAL REGULATOR PROTEIN YOBU-RELATED"/>
    <property type="match status" value="1"/>
</dbReference>
<keyword evidence="3" id="KW-1185">Reference proteome</keyword>
<evidence type="ECO:0000259" key="1">
    <source>
        <dbReference type="SMART" id="SM00871"/>
    </source>
</evidence>
<dbReference type="Pfam" id="PF14526">
    <property type="entry name" value="Cass2"/>
    <property type="match status" value="1"/>
</dbReference>
<feature type="domain" description="AraC effector-binding" evidence="1">
    <location>
        <begin position="55"/>
        <end position="212"/>
    </location>
</feature>
<proteinExistence type="predicted"/>
<dbReference type="InterPro" id="IPR029441">
    <property type="entry name" value="Cass2"/>
</dbReference>
<dbReference type="RefSeq" id="WP_264809673.1">
    <property type="nucleotide sequence ID" value="NZ_CP110226.1"/>
</dbReference>
<dbReference type="EMBL" id="CP110226">
    <property type="protein sequence ID" value="UZD23138.1"/>
    <property type="molecule type" value="Genomic_DNA"/>
</dbReference>
<dbReference type="InterPro" id="IPR053182">
    <property type="entry name" value="YobU-like_regulator"/>
</dbReference>
<name>A0ABY6MH76_9BACT</name>
<dbReference type="InterPro" id="IPR010499">
    <property type="entry name" value="AraC_E-bd"/>
</dbReference>
<dbReference type="SUPFAM" id="SSF55136">
    <property type="entry name" value="Probable bacterial effector-binding domain"/>
    <property type="match status" value="1"/>
</dbReference>
<evidence type="ECO:0000313" key="3">
    <source>
        <dbReference type="Proteomes" id="UP001163156"/>
    </source>
</evidence>
<dbReference type="SMART" id="SM00871">
    <property type="entry name" value="AraC_E_bind"/>
    <property type="match status" value="1"/>
</dbReference>